<reference evidence="1 2" key="1">
    <citation type="submission" date="2016-11" db="EMBL/GenBank/DDBJ databases">
        <title>Description of two novel members of the family Erysipelotrichaceae: Ileibacterium lipovorans gen. nov., sp. nov. and Dubosiella newyorkensis, gen. nov., sp. nov.</title>
        <authorList>
            <person name="Cox L.M."/>
            <person name="Sohn J."/>
            <person name="Tyrrell K.L."/>
            <person name="Citron D.M."/>
            <person name="Lawson P.A."/>
            <person name="Patel N.B."/>
            <person name="Iizumi T."/>
            <person name="Perez-Perez G.I."/>
            <person name="Goldstein E.J."/>
            <person name="Blaser M.J."/>
        </authorList>
    </citation>
    <scope>NUCLEOTIDE SEQUENCE [LARGE SCALE GENOMIC DNA]</scope>
    <source>
        <strain evidence="1 2">NYU-BL-K8</strain>
    </source>
</reference>
<name>A0A1Q9YKI3_9FIRM</name>
<dbReference type="AlphaFoldDB" id="A0A1Q9YKI3"/>
<gene>
    <name evidence="1" type="ORF">BO223_05505</name>
</gene>
<protein>
    <submittedName>
        <fullName evidence="1">Uncharacterized protein</fullName>
    </submittedName>
</protein>
<organism evidence="1 2">
    <name type="scientific">Faecalibaculum rodentium</name>
    <dbReference type="NCBI Taxonomy" id="1702221"/>
    <lineage>
        <taxon>Bacteria</taxon>
        <taxon>Bacillati</taxon>
        <taxon>Bacillota</taxon>
        <taxon>Erysipelotrichia</taxon>
        <taxon>Erysipelotrichales</taxon>
        <taxon>Erysipelotrichaceae</taxon>
        <taxon>Faecalibaculum</taxon>
    </lineage>
</organism>
<proteinExistence type="predicted"/>
<comment type="caution">
    <text evidence="1">The sequence shown here is derived from an EMBL/GenBank/DDBJ whole genome shotgun (WGS) entry which is preliminary data.</text>
</comment>
<dbReference type="Proteomes" id="UP000186758">
    <property type="component" value="Unassembled WGS sequence"/>
</dbReference>
<evidence type="ECO:0000313" key="2">
    <source>
        <dbReference type="Proteomes" id="UP000186758"/>
    </source>
</evidence>
<dbReference type="EMBL" id="MPJZ01000052">
    <property type="protein sequence ID" value="OLU45147.1"/>
    <property type="molecule type" value="Genomic_DNA"/>
</dbReference>
<accession>A0A1Q9YKI3</accession>
<evidence type="ECO:0000313" key="1">
    <source>
        <dbReference type="EMBL" id="OLU45147.1"/>
    </source>
</evidence>
<sequence length="70" mass="7853">MKSGRVSQPALKKDRNSTGIPVLCISSKYPRTEIFPCIYRWADCVCFQDPGNAVGIQHKQATSVCPYLFM</sequence>